<dbReference type="InterPro" id="IPR013087">
    <property type="entry name" value="Znf_C2H2_type"/>
</dbReference>
<accession>A0A6A6WUR1</accession>
<evidence type="ECO:0000313" key="4">
    <source>
        <dbReference type="Proteomes" id="UP000799757"/>
    </source>
</evidence>
<keyword evidence="1" id="KW-0863">Zinc-finger</keyword>
<dbReference type="OrthoDB" id="6105938at2759"/>
<evidence type="ECO:0000313" key="3">
    <source>
        <dbReference type="EMBL" id="KAF2787457.1"/>
    </source>
</evidence>
<name>A0A6A6WUR1_9PLEO</name>
<dbReference type="PROSITE" id="PS50157">
    <property type="entry name" value="ZINC_FINGER_C2H2_2"/>
    <property type="match status" value="2"/>
</dbReference>
<keyword evidence="1" id="KW-0862">Zinc</keyword>
<keyword evidence="1" id="KW-0479">Metal-binding</keyword>
<organism evidence="3 4">
    <name type="scientific">Melanomma pulvis-pyrius CBS 109.77</name>
    <dbReference type="NCBI Taxonomy" id="1314802"/>
    <lineage>
        <taxon>Eukaryota</taxon>
        <taxon>Fungi</taxon>
        <taxon>Dikarya</taxon>
        <taxon>Ascomycota</taxon>
        <taxon>Pezizomycotina</taxon>
        <taxon>Dothideomycetes</taxon>
        <taxon>Pleosporomycetidae</taxon>
        <taxon>Pleosporales</taxon>
        <taxon>Melanommataceae</taxon>
        <taxon>Melanomma</taxon>
    </lineage>
</organism>
<dbReference type="AlphaFoldDB" id="A0A6A6WUR1"/>
<proteinExistence type="predicted"/>
<dbReference type="Proteomes" id="UP000799757">
    <property type="component" value="Unassembled WGS sequence"/>
</dbReference>
<sequence length="185" mass="22115">MAVWCHRCYRSFRTYQALYQHYRDSVHHHECPDCDFDGEFRDELLDHFRKEGCRTHRLSHKSAKCECLGCCRMFKTYGGMIIHLETGACVSGIDRFDVYETVAECRRWPDYIDQNFYEEILCRTDLEDYNYTEKVYPFNCSTCQQTFSKLSSLFQHVESPSCGQTLDKGSILVLRRFLRDRLDRY</sequence>
<evidence type="ECO:0000256" key="1">
    <source>
        <dbReference type="PROSITE-ProRule" id="PRU00042"/>
    </source>
</evidence>
<evidence type="ECO:0000259" key="2">
    <source>
        <dbReference type="PROSITE" id="PS50157"/>
    </source>
</evidence>
<dbReference type="EMBL" id="MU002317">
    <property type="protein sequence ID" value="KAF2787457.1"/>
    <property type="molecule type" value="Genomic_DNA"/>
</dbReference>
<protein>
    <recommendedName>
        <fullName evidence="2">C2H2-type domain-containing protein</fullName>
    </recommendedName>
</protein>
<feature type="domain" description="C2H2-type" evidence="2">
    <location>
        <begin position="138"/>
        <end position="169"/>
    </location>
</feature>
<gene>
    <name evidence="3" type="ORF">K505DRAFT_342923</name>
</gene>
<keyword evidence="4" id="KW-1185">Reference proteome</keyword>
<reference evidence="3" key="1">
    <citation type="journal article" date="2020" name="Stud. Mycol.">
        <title>101 Dothideomycetes genomes: a test case for predicting lifestyles and emergence of pathogens.</title>
        <authorList>
            <person name="Haridas S."/>
            <person name="Albert R."/>
            <person name="Binder M."/>
            <person name="Bloem J."/>
            <person name="Labutti K."/>
            <person name="Salamov A."/>
            <person name="Andreopoulos B."/>
            <person name="Baker S."/>
            <person name="Barry K."/>
            <person name="Bills G."/>
            <person name="Bluhm B."/>
            <person name="Cannon C."/>
            <person name="Castanera R."/>
            <person name="Culley D."/>
            <person name="Daum C."/>
            <person name="Ezra D."/>
            <person name="Gonzalez J."/>
            <person name="Henrissat B."/>
            <person name="Kuo A."/>
            <person name="Liang C."/>
            <person name="Lipzen A."/>
            <person name="Lutzoni F."/>
            <person name="Magnuson J."/>
            <person name="Mondo S."/>
            <person name="Nolan M."/>
            <person name="Ohm R."/>
            <person name="Pangilinan J."/>
            <person name="Park H.-J."/>
            <person name="Ramirez L."/>
            <person name="Alfaro M."/>
            <person name="Sun H."/>
            <person name="Tritt A."/>
            <person name="Yoshinaga Y."/>
            <person name="Zwiers L.-H."/>
            <person name="Turgeon B."/>
            <person name="Goodwin S."/>
            <person name="Spatafora J."/>
            <person name="Crous P."/>
            <person name="Grigoriev I."/>
        </authorList>
    </citation>
    <scope>NUCLEOTIDE SEQUENCE</scope>
    <source>
        <strain evidence="3">CBS 109.77</strain>
    </source>
</reference>
<feature type="domain" description="C2H2-type" evidence="2">
    <location>
        <begin position="3"/>
        <end position="32"/>
    </location>
</feature>
<dbReference type="PROSITE" id="PS00028">
    <property type="entry name" value="ZINC_FINGER_C2H2_1"/>
    <property type="match status" value="1"/>
</dbReference>
<dbReference type="GO" id="GO:0008270">
    <property type="term" value="F:zinc ion binding"/>
    <property type="evidence" value="ECO:0007669"/>
    <property type="project" value="UniProtKB-KW"/>
</dbReference>